<protein>
    <submittedName>
        <fullName evidence="2">Uncharacterized protein</fullName>
    </submittedName>
</protein>
<organism evidence="2 3">
    <name type="scientific">Macrophomina phaseolina</name>
    <dbReference type="NCBI Taxonomy" id="35725"/>
    <lineage>
        <taxon>Eukaryota</taxon>
        <taxon>Fungi</taxon>
        <taxon>Dikarya</taxon>
        <taxon>Ascomycota</taxon>
        <taxon>Pezizomycotina</taxon>
        <taxon>Dothideomycetes</taxon>
        <taxon>Dothideomycetes incertae sedis</taxon>
        <taxon>Botryosphaeriales</taxon>
        <taxon>Botryosphaeriaceae</taxon>
        <taxon>Macrophomina</taxon>
    </lineage>
</organism>
<name>A0ABQ8FVH6_9PEZI</name>
<proteinExistence type="predicted"/>
<evidence type="ECO:0000313" key="2">
    <source>
        <dbReference type="EMBL" id="KAH7030004.1"/>
    </source>
</evidence>
<gene>
    <name evidence="2" type="ORF">B0J12DRAFT_583719</name>
</gene>
<dbReference type="Proteomes" id="UP000774617">
    <property type="component" value="Unassembled WGS sequence"/>
</dbReference>
<keyword evidence="3" id="KW-1185">Reference proteome</keyword>
<keyword evidence="1" id="KW-0472">Membrane</keyword>
<evidence type="ECO:0000313" key="3">
    <source>
        <dbReference type="Proteomes" id="UP000774617"/>
    </source>
</evidence>
<keyword evidence="1" id="KW-1133">Transmembrane helix</keyword>
<dbReference type="EMBL" id="JAGTJR010000046">
    <property type="protein sequence ID" value="KAH7030004.1"/>
    <property type="molecule type" value="Genomic_DNA"/>
</dbReference>
<comment type="caution">
    <text evidence="2">The sequence shown here is derived from an EMBL/GenBank/DDBJ whole genome shotgun (WGS) entry which is preliminary data.</text>
</comment>
<keyword evidence="1" id="KW-0812">Transmembrane</keyword>
<evidence type="ECO:0000256" key="1">
    <source>
        <dbReference type="SAM" id="Phobius"/>
    </source>
</evidence>
<accession>A0ABQ8FVH6</accession>
<feature type="non-terminal residue" evidence="2">
    <location>
        <position position="1"/>
    </location>
</feature>
<feature type="transmembrane region" description="Helical" evidence="1">
    <location>
        <begin position="29"/>
        <end position="48"/>
    </location>
</feature>
<reference evidence="2 3" key="1">
    <citation type="journal article" date="2021" name="Nat. Commun.">
        <title>Genetic determinants of endophytism in the Arabidopsis root mycobiome.</title>
        <authorList>
            <person name="Mesny F."/>
            <person name="Miyauchi S."/>
            <person name="Thiergart T."/>
            <person name="Pickel B."/>
            <person name="Atanasova L."/>
            <person name="Karlsson M."/>
            <person name="Huettel B."/>
            <person name="Barry K.W."/>
            <person name="Haridas S."/>
            <person name="Chen C."/>
            <person name="Bauer D."/>
            <person name="Andreopoulos W."/>
            <person name="Pangilinan J."/>
            <person name="LaButti K."/>
            <person name="Riley R."/>
            <person name="Lipzen A."/>
            <person name="Clum A."/>
            <person name="Drula E."/>
            <person name="Henrissat B."/>
            <person name="Kohler A."/>
            <person name="Grigoriev I.V."/>
            <person name="Martin F.M."/>
            <person name="Hacquard S."/>
        </authorList>
    </citation>
    <scope>NUCLEOTIDE SEQUENCE [LARGE SCALE GENOMIC DNA]</scope>
    <source>
        <strain evidence="2 3">MPI-SDFR-AT-0080</strain>
    </source>
</reference>
<sequence length="77" mass="8691">ISFRNNFNGTTTTIVLPSSFYIGNINNTFLPALVSITTTTGLYSILIVSNTSFYTLRKTIFLSTNYRNYSSVFILFN</sequence>